<keyword evidence="3" id="KW-1185">Reference proteome</keyword>
<protein>
    <submittedName>
        <fullName evidence="2">13348_t:CDS:1</fullName>
    </submittedName>
</protein>
<evidence type="ECO:0000313" key="2">
    <source>
        <dbReference type="EMBL" id="CAG8714641.1"/>
    </source>
</evidence>
<comment type="caution">
    <text evidence="2">The sequence shown here is derived from an EMBL/GenBank/DDBJ whole genome shotgun (WGS) entry which is preliminary data.</text>
</comment>
<dbReference type="Proteomes" id="UP000789405">
    <property type="component" value="Unassembled WGS sequence"/>
</dbReference>
<gene>
    <name evidence="2" type="ORF">DERYTH_LOCUS13844</name>
</gene>
<organism evidence="2 3">
    <name type="scientific">Dentiscutata erythropus</name>
    <dbReference type="NCBI Taxonomy" id="1348616"/>
    <lineage>
        <taxon>Eukaryota</taxon>
        <taxon>Fungi</taxon>
        <taxon>Fungi incertae sedis</taxon>
        <taxon>Mucoromycota</taxon>
        <taxon>Glomeromycotina</taxon>
        <taxon>Glomeromycetes</taxon>
        <taxon>Diversisporales</taxon>
        <taxon>Gigasporaceae</taxon>
        <taxon>Dentiscutata</taxon>
    </lineage>
</organism>
<sequence>MHYAFSQDENGDTTINGIFKNGLINPPYQFDITDMCGNVIRNITKILNVNNGTKPFNAKIKNLNLNCDKNRILFANCSGPYHLKKRDVDSQMSITDGEFPSDNDQAN</sequence>
<reference evidence="2" key="1">
    <citation type="submission" date="2021-06" db="EMBL/GenBank/DDBJ databases">
        <authorList>
            <person name="Kallberg Y."/>
            <person name="Tangrot J."/>
            <person name="Rosling A."/>
        </authorList>
    </citation>
    <scope>NUCLEOTIDE SEQUENCE</scope>
    <source>
        <strain evidence="2">MA453B</strain>
    </source>
</reference>
<proteinExistence type="predicted"/>
<dbReference type="AlphaFoldDB" id="A0A9N9HZM0"/>
<accession>A0A9N9HZM0</accession>
<evidence type="ECO:0000256" key="1">
    <source>
        <dbReference type="SAM" id="MobiDB-lite"/>
    </source>
</evidence>
<feature type="region of interest" description="Disordered" evidence="1">
    <location>
        <begin position="88"/>
        <end position="107"/>
    </location>
</feature>
<name>A0A9N9HZM0_9GLOM</name>
<dbReference type="OrthoDB" id="2305685at2759"/>
<evidence type="ECO:0000313" key="3">
    <source>
        <dbReference type="Proteomes" id="UP000789405"/>
    </source>
</evidence>
<dbReference type="EMBL" id="CAJVPY010010012">
    <property type="protein sequence ID" value="CAG8714641.1"/>
    <property type="molecule type" value="Genomic_DNA"/>
</dbReference>